<proteinExistence type="predicted"/>
<dbReference type="GO" id="GO:0008235">
    <property type="term" value="F:metalloexopeptidase activity"/>
    <property type="evidence" value="ECO:0007669"/>
    <property type="project" value="TreeGrafter"/>
</dbReference>
<keyword evidence="2" id="KW-0479">Metal-binding</keyword>
<sequence>MPGEKPWIEGDLAITKSAIDAIYAHAKETYPSECCGFVSGPAEDAARCDEAVREVNEADKYHRLDPERFPRTSRTYFKIHELRAARAFERGEASGRPIKVIYHSHCDAGSYFSAEDAATFASEGALMWPCAFVVVSVMNGEPKGHQLWVHVPGTNEFREAPIRTIDG</sequence>
<gene>
    <name evidence="7" type="ORF">DB32_003960</name>
</gene>
<evidence type="ECO:0000256" key="4">
    <source>
        <dbReference type="ARBA" id="ARBA00022833"/>
    </source>
</evidence>
<evidence type="ECO:0000256" key="5">
    <source>
        <dbReference type="ARBA" id="ARBA00023049"/>
    </source>
</evidence>
<keyword evidence="7" id="KW-0548">Nucleotidyltransferase</keyword>
<dbReference type="GO" id="GO:0016779">
    <property type="term" value="F:nucleotidyltransferase activity"/>
    <property type="evidence" value="ECO:0007669"/>
    <property type="project" value="UniProtKB-KW"/>
</dbReference>
<name>A0A0F6W3Z2_9BACT</name>
<organism evidence="7 8">
    <name type="scientific">Sandaracinus amylolyticus</name>
    <dbReference type="NCBI Taxonomy" id="927083"/>
    <lineage>
        <taxon>Bacteria</taxon>
        <taxon>Pseudomonadati</taxon>
        <taxon>Myxococcota</taxon>
        <taxon>Polyangia</taxon>
        <taxon>Polyangiales</taxon>
        <taxon>Sandaracinaceae</taxon>
        <taxon>Sandaracinus</taxon>
    </lineage>
</organism>
<protein>
    <submittedName>
        <fullName evidence="7">Sulfur carrier protein adenylyltransferase ThiF</fullName>
    </submittedName>
</protein>
<dbReference type="Pfam" id="PF14464">
    <property type="entry name" value="Prok-JAB"/>
    <property type="match status" value="1"/>
</dbReference>
<dbReference type="GO" id="GO:0008270">
    <property type="term" value="F:zinc ion binding"/>
    <property type="evidence" value="ECO:0007669"/>
    <property type="project" value="TreeGrafter"/>
</dbReference>
<dbReference type="InterPro" id="IPR051929">
    <property type="entry name" value="VirAsm_ModProt"/>
</dbReference>
<dbReference type="RefSeq" id="WP_053233998.1">
    <property type="nucleotide sequence ID" value="NZ_CP011125.1"/>
</dbReference>
<keyword evidence="7" id="KW-0808">Transferase</keyword>
<evidence type="ECO:0000313" key="7">
    <source>
        <dbReference type="EMBL" id="AKF06811.1"/>
    </source>
</evidence>
<dbReference type="AlphaFoldDB" id="A0A0F6W3Z2"/>
<keyword evidence="1" id="KW-0645">Protease</keyword>
<dbReference type="KEGG" id="samy:DB32_003960"/>
<keyword evidence="3" id="KW-0378">Hydrolase</keyword>
<reference evidence="7 8" key="1">
    <citation type="submission" date="2015-03" db="EMBL/GenBank/DDBJ databases">
        <title>Genome assembly of Sandaracinus amylolyticus DSM 53668.</title>
        <authorList>
            <person name="Sharma G."/>
            <person name="Subramanian S."/>
        </authorList>
    </citation>
    <scope>NUCLEOTIDE SEQUENCE [LARGE SCALE GENOMIC DNA]</scope>
    <source>
        <strain evidence="7 8">DSM 53668</strain>
    </source>
</reference>
<evidence type="ECO:0000256" key="2">
    <source>
        <dbReference type="ARBA" id="ARBA00022723"/>
    </source>
</evidence>
<accession>A0A0F6W3Z2</accession>
<dbReference type="Proteomes" id="UP000034883">
    <property type="component" value="Chromosome"/>
</dbReference>
<feature type="domain" description="JAB" evidence="6">
    <location>
        <begin position="16"/>
        <end position="141"/>
    </location>
</feature>
<dbReference type="PANTHER" id="PTHR34858">
    <property type="entry name" value="CYSO-CYSTEINE PEPTIDASE"/>
    <property type="match status" value="1"/>
</dbReference>
<dbReference type="InterPro" id="IPR028090">
    <property type="entry name" value="JAB_dom_prok"/>
</dbReference>
<dbReference type="STRING" id="927083.DB32_003960"/>
<dbReference type="EMBL" id="CP011125">
    <property type="protein sequence ID" value="AKF06811.1"/>
    <property type="molecule type" value="Genomic_DNA"/>
</dbReference>
<dbReference type="Gene3D" id="3.40.140.10">
    <property type="entry name" value="Cytidine Deaminase, domain 2"/>
    <property type="match status" value="1"/>
</dbReference>
<dbReference type="OrthoDB" id="9802958at2"/>
<keyword evidence="5" id="KW-0482">Metalloprotease</keyword>
<dbReference type="SUPFAM" id="SSF102712">
    <property type="entry name" value="JAB1/MPN domain"/>
    <property type="match status" value="1"/>
</dbReference>
<keyword evidence="4" id="KW-0862">Zinc</keyword>
<evidence type="ECO:0000313" key="8">
    <source>
        <dbReference type="Proteomes" id="UP000034883"/>
    </source>
</evidence>
<keyword evidence="8" id="KW-1185">Reference proteome</keyword>
<dbReference type="GO" id="GO:0006508">
    <property type="term" value="P:proteolysis"/>
    <property type="evidence" value="ECO:0007669"/>
    <property type="project" value="UniProtKB-KW"/>
</dbReference>
<evidence type="ECO:0000256" key="1">
    <source>
        <dbReference type="ARBA" id="ARBA00022670"/>
    </source>
</evidence>
<evidence type="ECO:0000256" key="3">
    <source>
        <dbReference type="ARBA" id="ARBA00022801"/>
    </source>
</evidence>
<dbReference type="PANTHER" id="PTHR34858:SF1">
    <property type="entry name" value="CYSO-CYSTEINE PEPTIDASE"/>
    <property type="match status" value="1"/>
</dbReference>
<evidence type="ECO:0000259" key="6">
    <source>
        <dbReference type="Pfam" id="PF14464"/>
    </source>
</evidence>